<evidence type="ECO:0000256" key="6">
    <source>
        <dbReference type="PIRNR" id="PIRNR000476"/>
    </source>
</evidence>
<reference evidence="8 9" key="1">
    <citation type="journal article" date="2015" name="PLoS ONE">
        <title>The Complete Genome of a New Betabaculovirus from Clostera anastomosis.</title>
        <authorList>
            <person name="Yin F."/>
            <person name="Zhu Z."/>
            <person name="Liu X."/>
            <person name="Hou D."/>
            <person name="Wang J."/>
            <person name="Zhang L."/>
            <person name="Wang M."/>
            <person name="Kou Z."/>
            <person name="Wang H."/>
            <person name="Deng F."/>
            <person name="Hu Z."/>
        </authorList>
    </citation>
    <scope>NUCLEOTIDE SEQUENCE [LARGE SCALE GENOMIC DNA]</scope>
    <source>
        <strain evidence="8 9">ClasGV-B</strain>
    </source>
</reference>
<proteinExistence type="inferred from homology"/>
<dbReference type="EMBL" id="KR091910">
    <property type="protein sequence ID" value="AKS25465.1"/>
    <property type="molecule type" value="Genomic_DNA"/>
</dbReference>
<dbReference type="SUPFAM" id="SSF53756">
    <property type="entry name" value="UDP-Glycosyltransferase/glycogen phosphorylase"/>
    <property type="match status" value="1"/>
</dbReference>
<gene>
    <name evidence="8" type="ORF">clas122</name>
</gene>
<organism evidence="8 9">
    <name type="scientific">Clostera anastomosis granulovirus B</name>
    <dbReference type="NCBI Taxonomy" id="1986290"/>
    <lineage>
        <taxon>Viruses</taxon>
        <taxon>Viruses incertae sedis</taxon>
        <taxon>Naldaviricetes</taxon>
        <taxon>Lefavirales</taxon>
        <taxon>Baculoviridae</taxon>
        <taxon>Betabaculovirus</taxon>
        <taxon>Betabaculovirus alterclanastomosis</taxon>
    </lineage>
</organism>
<evidence type="ECO:0000256" key="2">
    <source>
        <dbReference type="ARBA" id="ARBA00013904"/>
    </source>
</evidence>
<dbReference type="EC" id="2.4.1.-" evidence="6"/>
<dbReference type="Gene3D" id="3.40.50.2000">
    <property type="entry name" value="Glycogen Phosphorylase B"/>
    <property type="match status" value="1"/>
</dbReference>
<protein>
    <recommendedName>
        <fullName evidence="2 6">Ecdysteroid UDP-glucosyltransferase</fullName>
        <ecNumber evidence="6">2.4.1.-</ecNumber>
    </recommendedName>
</protein>
<comment type="function">
    <text evidence="6">Catalyzes the transfer of glucose from UDP-glucose to ecdysteroids which are insect molting hormones.</text>
</comment>
<keyword evidence="4 6" id="KW-0808">Transferase</keyword>
<evidence type="ECO:0000313" key="8">
    <source>
        <dbReference type="EMBL" id="AKS25465.1"/>
    </source>
</evidence>
<dbReference type="PANTHER" id="PTHR48043">
    <property type="entry name" value="EG:EG0003.4 PROTEIN-RELATED"/>
    <property type="match status" value="1"/>
</dbReference>
<keyword evidence="5" id="KW-0732">Signal</keyword>
<dbReference type="PROSITE" id="PS00375">
    <property type="entry name" value="UDPGT"/>
    <property type="match status" value="1"/>
</dbReference>
<dbReference type="InterPro" id="IPR002213">
    <property type="entry name" value="UDP_glucos_trans"/>
</dbReference>
<dbReference type="PANTHER" id="PTHR48043:SF145">
    <property type="entry name" value="FI06409P-RELATED"/>
    <property type="match status" value="1"/>
</dbReference>
<dbReference type="Proteomes" id="UP000232791">
    <property type="component" value="Segment"/>
</dbReference>
<dbReference type="PIRSF" id="PIRSF000476">
    <property type="entry name" value="Ecdystd_UDP_glucosyltfrase"/>
    <property type="match status" value="1"/>
</dbReference>
<dbReference type="InterPro" id="IPR035595">
    <property type="entry name" value="UDP_glycos_trans_CS"/>
</dbReference>
<accession>A0A0K0WSC2</accession>
<evidence type="ECO:0000313" key="9">
    <source>
        <dbReference type="Proteomes" id="UP000232791"/>
    </source>
</evidence>
<sequence length="465" mass="53240">MSLSVFVTVVVAVFSCVKAANILCVFPTPAMSHHLVFNEYVDKLVVNGHNVTVITPLPRGVQHIIEIDCSLSAVQYFSQLINESTAFKKKGIVADESTVTAENYVSMVDMIVNQFQNTNVTDLITNKNNYYDVVVVEAYMEINLVFGYLYNAPIILFSSGYATNGNMRLMNRHVTYNYLAYPNVWRSSFHKDALEITHTEERLEKEWNMLEFVQNERLKQLFGANTPTIEQMQESVQMMFVNVPHIFDNNRPVSGNVHYLGGVHLKKPQDVHNRQLKSFLNRYSVVVYVSFGSIADLNTMADELTTTFVNVFNNITYGVLWKIDNKHTTRRLGHNVLTKQWFPQRDILNHPNVKVFVSQCGVQSVDEAIDSVVPLVCVPLAGDQFNHANKIQQFGVGVNLDILHLQEQQLHDSIVSIVNNNTYTDNMYRLKKHIHDTNVLYKPVNKAVMYTNTMLTQQQQNFFWL</sequence>
<comment type="similarity">
    <text evidence="1 6 7">Belongs to the UDP-glycosyltransferase family.</text>
</comment>
<evidence type="ECO:0000256" key="3">
    <source>
        <dbReference type="ARBA" id="ARBA00022676"/>
    </source>
</evidence>
<evidence type="ECO:0000256" key="4">
    <source>
        <dbReference type="ARBA" id="ARBA00022679"/>
    </source>
</evidence>
<evidence type="ECO:0000256" key="5">
    <source>
        <dbReference type="ARBA" id="ARBA00022729"/>
    </source>
</evidence>
<keyword evidence="3 6" id="KW-0328">Glycosyltransferase</keyword>
<dbReference type="GO" id="GO:0008194">
    <property type="term" value="F:UDP-glycosyltransferase activity"/>
    <property type="evidence" value="ECO:0007669"/>
    <property type="project" value="InterPro"/>
</dbReference>
<dbReference type="InterPro" id="IPR016224">
    <property type="entry name" value="Ecdysteroid_UDP-Glc_Trfase"/>
</dbReference>
<dbReference type="FunFam" id="3.40.50.2000:FF:000021">
    <property type="entry name" value="UDP-glucuronosyltransferase"/>
    <property type="match status" value="1"/>
</dbReference>
<keyword evidence="9" id="KW-1185">Reference proteome</keyword>
<dbReference type="OrthoDB" id="5462at10239"/>
<evidence type="ECO:0000256" key="1">
    <source>
        <dbReference type="ARBA" id="ARBA00009995"/>
    </source>
</evidence>
<dbReference type="CDD" id="cd03784">
    <property type="entry name" value="GT1_Gtf-like"/>
    <property type="match status" value="1"/>
</dbReference>
<evidence type="ECO:0000256" key="7">
    <source>
        <dbReference type="RuleBase" id="RU003718"/>
    </source>
</evidence>
<dbReference type="Pfam" id="PF00201">
    <property type="entry name" value="UDPGT"/>
    <property type="match status" value="1"/>
</dbReference>
<dbReference type="InterPro" id="IPR050271">
    <property type="entry name" value="UDP-glycosyltransferase"/>
</dbReference>
<name>A0A0K0WSC2_9BBAC</name>